<gene>
    <name evidence="2" type="ORF">PROFUN_15182</name>
</gene>
<evidence type="ECO:0000313" key="3">
    <source>
        <dbReference type="Proteomes" id="UP000241769"/>
    </source>
</evidence>
<dbReference type="EMBL" id="MDYQ01000359">
    <property type="protein sequence ID" value="PRP75864.1"/>
    <property type="molecule type" value="Genomic_DNA"/>
</dbReference>
<keyword evidence="1" id="KW-0812">Transmembrane</keyword>
<sequence length="156" mass="17999">MSKVKNEGRSRYTRGQNTKEAVAYCNLNKDENRKLNGKRLLARNGCLNAQEISRQRDAAFWIETILSASSEHMKDPRTFMFYSSSILYLYPVLLCSLCSFLCTYCQSPSPCYLKRPGGSACSHLEPPWRSISDRVERVDYEYRGCRHDECCLFKAP</sequence>
<accession>A0A2P6MVZ0</accession>
<comment type="caution">
    <text evidence="2">The sequence shown here is derived from an EMBL/GenBank/DDBJ whole genome shotgun (WGS) entry which is preliminary data.</text>
</comment>
<proteinExistence type="predicted"/>
<organism evidence="2 3">
    <name type="scientific">Planoprotostelium fungivorum</name>
    <dbReference type="NCBI Taxonomy" id="1890364"/>
    <lineage>
        <taxon>Eukaryota</taxon>
        <taxon>Amoebozoa</taxon>
        <taxon>Evosea</taxon>
        <taxon>Variosea</taxon>
        <taxon>Cavosteliida</taxon>
        <taxon>Cavosteliaceae</taxon>
        <taxon>Planoprotostelium</taxon>
    </lineage>
</organism>
<evidence type="ECO:0000313" key="2">
    <source>
        <dbReference type="EMBL" id="PRP75864.1"/>
    </source>
</evidence>
<dbReference type="AlphaFoldDB" id="A0A2P6MVZ0"/>
<feature type="transmembrane region" description="Helical" evidence="1">
    <location>
        <begin position="79"/>
        <end position="105"/>
    </location>
</feature>
<keyword evidence="1" id="KW-1133">Transmembrane helix</keyword>
<dbReference type="InParanoid" id="A0A2P6MVZ0"/>
<name>A0A2P6MVZ0_9EUKA</name>
<keyword evidence="1" id="KW-0472">Membrane</keyword>
<reference evidence="2 3" key="1">
    <citation type="journal article" date="2018" name="Genome Biol. Evol.">
        <title>Multiple Roots of Fruiting Body Formation in Amoebozoa.</title>
        <authorList>
            <person name="Hillmann F."/>
            <person name="Forbes G."/>
            <person name="Novohradska S."/>
            <person name="Ferling I."/>
            <person name="Riege K."/>
            <person name="Groth M."/>
            <person name="Westermann M."/>
            <person name="Marz M."/>
            <person name="Spaller T."/>
            <person name="Winckler T."/>
            <person name="Schaap P."/>
            <person name="Glockner G."/>
        </authorList>
    </citation>
    <scope>NUCLEOTIDE SEQUENCE [LARGE SCALE GENOMIC DNA]</scope>
    <source>
        <strain evidence="2 3">Jena</strain>
    </source>
</reference>
<protein>
    <submittedName>
        <fullName evidence="2">Uncharacterized protein</fullName>
    </submittedName>
</protein>
<keyword evidence="3" id="KW-1185">Reference proteome</keyword>
<evidence type="ECO:0000256" key="1">
    <source>
        <dbReference type="SAM" id="Phobius"/>
    </source>
</evidence>
<dbReference type="Proteomes" id="UP000241769">
    <property type="component" value="Unassembled WGS sequence"/>
</dbReference>